<dbReference type="EMBL" id="PYOU01000002">
    <property type="protein sequence ID" value="PSX12387.1"/>
    <property type="molecule type" value="Genomic_DNA"/>
</dbReference>
<protein>
    <submittedName>
        <fullName evidence="1">Uncharacterized protein</fullName>
    </submittedName>
</protein>
<reference evidence="1 2" key="1">
    <citation type="submission" date="2018-01" db="EMBL/GenBank/DDBJ databases">
        <title>Whole genome sequencing of Histamine producing bacteria.</title>
        <authorList>
            <person name="Butler K."/>
        </authorList>
    </citation>
    <scope>NUCLEOTIDE SEQUENCE [LARGE SCALE GENOMIC DNA]</scope>
    <source>
        <strain evidence="1 2">A6-1</strain>
    </source>
</reference>
<evidence type="ECO:0000313" key="1">
    <source>
        <dbReference type="EMBL" id="PSX12387.1"/>
    </source>
</evidence>
<dbReference type="RefSeq" id="WP_045153361.1">
    <property type="nucleotide sequence ID" value="NZ_JZSW01000012.1"/>
</dbReference>
<organism evidence="1 2">
    <name type="scientific">Photobacterium angustum</name>
    <dbReference type="NCBI Taxonomy" id="661"/>
    <lineage>
        <taxon>Bacteria</taxon>
        <taxon>Pseudomonadati</taxon>
        <taxon>Pseudomonadota</taxon>
        <taxon>Gammaproteobacteria</taxon>
        <taxon>Vibrionales</taxon>
        <taxon>Vibrionaceae</taxon>
        <taxon>Photobacterium</taxon>
    </lineage>
</organism>
<comment type="caution">
    <text evidence="1">The sequence shown here is derived from an EMBL/GenBank/DDBJ whole genome shotgun (WGS) entry which is preliminary data.</text>
</comment>
<gene>
    <name evidence="1" type="ORF">C0W27_04150</name>
</gene>
<dbReference type="Proteomes" id="UP000240989">
    <property type="component" value="Unassembled WGS sequence"/>
</dbReference>
<name>A0ABX5H9V0_PHOAN</name>
<accession>A0ABX5H9V0</accession>
<evidence type="ECO:0000313" key="2">
    <source>
        <dbReference type="Proteomes" id="UP000240989"/>
    </source>
</evidence>
<sequence length="185" mass="21213">MSNLKIFFYIISIIISSNVIAKSSTKQTIDFPLNNGDKAIYLSFRGEIYTHEIAELIHITSTNTINAFIAKVIDANINKEPSKILALWDPSERDTMSVAINKPSALARNASLYKNIQNSKLLGYVEYGDYVICYIEYLINGMPEPYMKLYPLKIKGDLIFQTNKLSSDIFFSKFSYELGKYIWYK</sequence>
<proteinExistence type="predicted"/>
<keyword evidence="2" id="KW-1185">Reference proteome</keyword>